<keyword evidence="7" id="KW-0966">Cell projection</keyword>
<proteinExistence type="inferred from homology"/>
<reference evidence="7" key="1">
    <citation type="submission" date="2020-06" db="EMBL/GenBank/DDBJ databases">
        <title>Genomic insights into acetone-butanol-ethanol (ABE) fermentation by sequencing solventogenic clostridia strains.</title>
        <authorList>
            <person name="Brown S."/>
        </authorList>
    </citation>
    <scope>NUCLEOTIDE SEQUENCE</scope>
    <source>
        <strain evidence="7">DJ123</strain>
    </source>
</reference>
<dbReference type="GO" id="GO:0005576">
    <property type="term" value="C:extracellular region"/>
    <property type="evidence" value="ECO:0007669"/>
    <property type="project" value="UniProtKB-SubCell"/>
</dbReference>
<evidence type="ECO:0000259" key="6">
    <source>
        <dbReference type="Pfam" id="PF00700"/>
    </source>
</evidence>
<dbReference type="Proteomes" id="UP000822184">
    <property type="component" value="Unassembled WGS sequence"/>
</dbReference>
<accession>A0AAE5H1X5</accession>
<feature type="domain" description="Flagellin N-terminal" evidence="5">
    <location>
        <begin position="4"/>
        <end position="139"/>
    </location>
</feature>
<evidence type="ECO:0000313" key="7">
    <source>
        <dbReference type="EMBL" id="NSB12968.1"/>
    </source>
</evidence>
<dbReference type="InterPro" id="IPR042187">
    <property type="entry name" value="Flagellin_C_sub2"/>
</dbReference>
<dbReference type="Pfam" id="PF00700">
    <property type="entry name" value="Flagellin_C"/>
    <property type="match status" value="1"/>
</dbReference>
<dbReference type="PRINTS" id="PR00207">
    <property type="entry name" value="FLAGELLIN"/>
</dbReference>
<keyword evidence="7" id="KW-0969">Cilium</keyword>
<dbReference type="InterPro" id="IPR046358">
    <property type="entry name" value="Flagellin_C"/>
</dbReference>
<evidence type="ECO:0000256" key="2">
    <source>
        <dbReference type="ARBA" id="ARBA00020110"/>
    </source>
</evidence>
<dbReference type="RefSeq" id="WP_077855381.1">
    <property type="nucleotide sequence ID" value="NZ_JABTDW010000001.1"/>
</dbReference>
<evidence type="ECO:0000256" key="3">
    <source>
        <dbReference type="ARBA" id="ARBA00023143"/>
    </source>
</evidence>
<dbReference type="InterPro" id="IPR001492">
    <property type="entry name" value="Flagellin"/>
</dbReference>
<evidence type="ECO:0000259" key="5">
    <source>
        <dbReference type="Pfam" id="PF00669"/>
    </source>
</evidence>
<dbReference type="GO" id="GO:0005198">
    <property type="term" value="F:structural molecule activity"/>
    <property type="evidence" value="ECO:0007669"/>
    <property type="project" value="UniProtKB-UniRule"/>
</dbReference>
<protein>
    <recommendedName>
        <fullName evidence="2 4">Flagellin</fullName>
    </recommendedName>
</protein>
<evidence type="ECO:0000256" key="4">
    <source>
        <dbReference type="RuleBase" id="RU362073"/>
    </source>
</evidence>
<comment type="caution">
    <text evidence="7">The sequence shown here is derived from an EMBL/GenBank/DDBJ whole genome shotgun (WGS) entry which is preliminary data.</text>
</comment>
<keyword evidence="7" id="KW-0282">Flagellum</keyword>
<dbReference type="PANTHER" id="PTHR42792:SF2">
    <property type="entry name" value="FLAGELLIN"/>
    <property type="match status" value="1"/>
</dbReference>
<dbReference type="InterPro" id="IPR001029">
    <property type="entry name" value="Flagellin_N"/>
</dbReference>
<dbReference type="Pfam" id="PF00669">
    <property type="entry name" value="Flagellin_N"/>
    <property type="match status" value="1"/>
</dbReference>
<organism evidence="7 8">
    <name type="scientific">Clostridium beijerinckii</name>
    <name type="common">Clostridium MP</name>
    <dbReference type="NCBI Taxonomy" id="1520"/>
    <lineage>
        <taxon>Bacteria</taxon>
        <taxon>Bacillati</taxon>
        <taxon>Bacillota</taxon>
        <taxon>Clostridia</taxon>
        <taxon>Eubacteriales</taxon>
        <taxon>Clostridiaceae</taxon>
        <taxon>Clostridium</taxon>
    </lineage>
</organism>
<dbReference type="PANTHER" id="PTHR42792">
    <property type="entry name" value="FLAGELLIN"/>
    <property type="match status" value="1"/>
</dbReference>
<dbReference type="Gene3D" id="1.20.1330.10">
    <property type="entry name" value="f41 fragment of flagellin, N-terminal domain"/>
    <property type="match status" value="1"/>
</dbReference>
<feature type="domain" description="Flagellin C-terminal" evidence="6">
    <location>
        <begin position="188"/>
        <end position="271"/>
    </location>
</feature>
<comment type="similarity">
    <text evidence="1 4">Belongs to the bacterial flagellin family.</text>
</comment>
<keyword evidence="3 4" id="KW-0975">Bacterial flagellum</keyword>
<comment type="subcellular location">
    <subcellularLocation>
        <location evidence="4">Secreted</location>
    </subcellularLocation>
    <subcellularLocation>
        <location evidence="4">Bacterial flagellum</location>
    </subcellularLocation>
</comment>
<name>A0AAE5H1X5_CLOBE</name>
<gene>
    <name evidence="7" type="ORF">BCD95_001227</name>
</gene>
<evidence type="ECO:0000256" key="1">
    <source>
        <dbReference type="ARBA" id="ARBA00005709"/>
    </source>
</evidence>
<sequence length="277" mass="29865">MRLNQNMFSLNIYSSYKKSLTQNATATNNISSGLKLNKAKDNPGKIAQSETIRIQALSIEAARRNVQDTSSMLQSFDGGMQEMNDTLLRLKELAVQAGNGTYANSDIDAMKDEMTSLTDHLDKIAKTTEFNGVKLLDDTTGTGKVESAIGNMEGESTTLPKFDLTKAGLGIASIATDITNPSNVGSVIDTVDAAIKKVSSARSLYGAIQLRLEDSVDDLDSKSISMDKSLSNIADADVAEEMINFSRSQILIQSSIALMAQSNNLPKDALRVLENIK</sequence>
<dbReference type="Gene3D" id="6.10.10.10">
    <property type="entry name" value="Flagellar export chaperone, C-terminal domain"/>
    <property type="match status" value="1"/>
</dbReference>
<comment type="function">
    <text evidence="4">Flagellin is the subunit protein which polymerizes to form the filaments of bacterial flagella.</text>
</comment>
<dbReference type="EMBL" id="JABTDW010000001">
    <property type="protein sequence ID" value="NSB12968.1"/>
    <property type="molecule type" value="Genomic_DNA"/>
</dbReference>
<keyword evidence="4" id="KW-0964">Secreted</keyword>
<dbReference type="GO" id="GO:0009288">
    <property type="term" value="C:bacterial-type flagellum"/>
    <property type="evidence" value="ECO:0007669"/>
    <property type="project" value="UniProtKB-SubCell"/>
</dbReference>
<evidence type="ECO:0000313" key="8">
    <source>
        <dbReference type="Proteomes" id="UP000822184"/>
    </source>
</evidence>
<dbReference type="SUPFAM" id="SSF64518">
    <property type="entry name" value="Phase 1 flagellin"/>
    <property type="match status" value="1"/>
</dbReference>
<dbReference type="AlphaFoldDB" id="A0AAE5H1X5"/>